<keyword evidence="8" id="KW-0496">Mitochondrion</keyword>
<dbReference type="Gene3D" id="2.40.110.10">
    <property type="entry name" value="Butyryl-CoA Dehydrogenase, subunit A, domain 2"/>
    <property type="match status" value="1"/>
</dbReference>
<evidence type="ECO:0000256" key="1">
    <source>
        <dbReference type="ARBA" id="ARBA00001974"/>
    </source>
</evidence>
<dbReference type="InterPro" id="IPR037069">
    <property type="entry name" value="AcylCoA_DH/ox_N_sf"/>
</dbReference>
<evidence type="ECO:0000259" key="13">
    <source>
        <dbReference type="Pfam" id="PF02771"/>
    </source>
</evidence>
<dbReference type="InterPro" id="IPR013786">
    <property type="entry name" value="AcylCoA_DH/ox_N"/>
</dbReference>
<comment type="similarity">
    <text evidence="3 9">Belongs to the acyl-CoA dehydrogenase family.</text>
</comment>
<dbReference type="GO" id="GO:0000062">
    <property type="term" value="F:fatty-acyl-CoA binding"/>
    <property type="evidence" value="ECO:0007669"/>
    <property type="project" value="TreeGrafter"/>
</dbReference>
<dbReference type="SUPFAM" id="SSF47203">
    <property type="entry name" value="Acyl-CoA dehydrogenase C-terminal domain-like"/>
    <property type="match status" value="1"/>
</dbReference>
<feature type="domain" description="Acyl-CoA dehydrogenase/oxidase C-terminal" evidence="11">
    <location>
        <begin position="250"/>
        <end position="326"/>
    </location>
</feature>
<evidence type="ECO:0000256" key="5">
    <source>
        <dbReference type="ARBA" id="ARBA00022827"/>
    </source>
</evidence>
<dbReference type="FunFam" id="2.40.110.10:FF:000008">
    <property type="entry name" value="Glutaryl-CoA dehydrogenase, mitochondrial"/>
    <property type="match status" value="1"/>
</dbReference>
<keyword evidence="6" id="KW-0809">Transit peptide</keyword>
<dbReference type="PANTHER" id="PTHR42807:SF1">
    <property type="entry name" value="GLUTARYL-COA DEHYDROGENASE, MITOCHONDRIAL"/>
    <property type="match status" value="1"/>
</dbReference>
<dbReference type="InterPro" id="IPR036250">
    <property type="entry name" value="AcylCo_DH-like_C"/>
</dbReference>
<dbReference type="Pfam" id="PF02770">
    <property type="entry name" value="Acyl-CoA_dh_M"/>
    <property type="match status" value="1"/>
</dbReference>
<dbReference type="AlphaFoldDB" id="A0A8C9LEN3"/>
<dbReference type="Pfam" id="PF02771">
    <property type="entry name" value="Acyl-CoA_dh_N"/>
    <property type="match status" value="1"/>
</dbReference>
<evidence type="ECO:0000313" key="15">
    <source>
        <dbReference type="Proteomes" id="UP000694428"/>
    </source>
</evidence>
<dbReference type="PANTHER" id="PTHR42807">
    <property type="entry name" value="GLUTARYL-COA DEHYDROGENASE, MITOCHONDRIAL"/>
    <property type="match status" value="1"/>
</dbReference>
<comment type="subcellular location">
    <subcellularLocation>
        <location evidence="2">Mitochondrion matrix</location>
    </subcellularLocation>
</comment>
<evidence type="ECO:0000259" key="11">
    <source>
        <dbReference type="Pfam" id="PF00441"/>
    </source>
</evidence>
<evidence type="ECO:0000259" key="12">
    <source>
        <dbReference type="Pfam" id="PF02770"/>
    </source>
</evidence>
<evidence type="ECO:0000256" key="8">
    <source>
        <dbReference type="ARBA" id="ARBA00023128"/>
    </source>
</evidence>
<proteinExistence type="inferred from homology"/>
<dbReference type="GO" id="GO:0033539">
    <property type="term" value="P:fatty acid beta-oxidation using acyl-CoA dehydrogenase"/>
    <property type="evidence" value="ECO:0007669"/>
    <property type="project" value="TreeGrafter"/>
</dbReference>
<dbReference type="SUPFAM" id="SSF56645">
    <property type="entry name" value="Acyl-CoA dehydrogenase NM domain-like"/>
    <property type="match status" value="1"/>
</dbReference>
<feature type="region of interest" description="Disordered" evidence="10">
    <location>
        <begin position="428"/>
        <end position="455"/>
    </location>
</feature>
<dbReference type="Gene3D" id="1.20.140.10">
    <property type="entry name" value="Butyryl-CoA Dehydrogenase, subunit A, domain 3"/>
    <property type="match status" value="1"/>
</dbReference>
<evidence type="ECO:0000256" key="9">
    <source>
        <dbReference type="RuleBase" id="RU362125"/>
    </source>
</evidence>
<comment type="cofactor">
    <cofactor evidence="1 9">
        <name>FAD</name>
        <dbReference type="ChEBI" id="CHEBI:57692"/>
    </cofactor>
</comment>
<dbReference type="Ensembl" id="ENSPSTT00000022715.1">
    <property type="protein sequence ID" value="ENSPSTP00000021633.1"/>
    <property type="gene ID" value="ENSPSTG00000015722.1"/>
</dbReference>
<protein>
    <submittedName>
        <fullName evidence="14">Glutaryl-CoA dehydrogenase</fullName>
    </submittedName>
</protein>
<accession>A0A8C9LEN3</accession>
<keyword evidence="15" id="KW-1185">Reference proteome</keyword>
<evidence type="ECO:0000256" key="7">
    <source>
        <dbReference type="ARBA" id="ARBA00023002"/>
    </source>
</evidence>
<dbReference type="Gene3D" id="1.10.540.10">
    <property type="entry name" value="Acyl-CoA dehydrogenase/oxidase, N-terminal domain"/>
    <property type="match status" value="1"/>
</dbReference>
<evidence type="ECO:0000256" key="10">
    <source>
        <dbReference type="SAM" id="MobiDB-lite"/>
    </source>
</evidence>
<dbReference type="GO" id="GO:0005743">
    <property type="term" value="C:mitochondrial inner membrane"/>
    <property type="evidence" value="ECO:0007669"/>
    <property type="project" value="TreeGrafter"/>
</dbReference>
<dbReference type="InterPro" id="IPR009100">
    <property type="entry name" value="AcylCoA_DH/oxidase_NM_dom_sf"/>
</dbReference>
<evidence type="ECO:0000256" key="4">
    <source>
        <dbReference type="ARBA" id="ARBA00022630"/>
    </source>
</evidence>
<evidence type="ECO:0000313" key="14">
    <source>
        <dbReference type="Ensembl" id="ENSPSTP00000021633.1"/>
    </source>
</evidence>
<organism evidence="14 15">
    <name type="scientific">Pavo cristatus</name>
    <name type="common">Indian peafowl</name>
    <name type="synonym">Blue peafowl</name>
    <dbReference type="NCBI Taxonomy" id="9049"/>
    <lineage>
        <taxon>Eukaryota</taxon>
        <taxon>Metazoa</taxon>
        <taxon>Chordata</taxon>
        <taxon>Craniata</taxon>
        <taxon>Vertebrata</taxon>
        <taxon>Euteleostomi</taxon>
        <taxon>Archelosauria</taxon>
        <taxon>Archosauria</taxon>
        <taxon>Dinosauria</taxon>
        <taxon>Saurischia</taxon>
        <taxon>Theropoda</taxon>
        <taxon>Coelurosauria</taxon>
        <taxon>Aves</taxon>
        <taxon>Neognathae</taxon>
        <taxon>Galloanserae</taxon>
        <taxon>Galliformes</taxon>
        <taxon>Phasianidae</taxon>
        <taxon>Phasianinae</taxon>
        <taxon>Pavo</taxon>
    </lineage>
</organism>
<dbReference type="GO" id="GO:0046949">
    <property type="term" value="P:fatty-acyl-CoA biosynthetic process"/>
    <property type="evidence" value="ECO:0007669"/>
    <property type="project" value="TreeGrafter"/>
</dbReference>
<keyword evidence="5 9" id="KW-0274">FAD</keyword>
<feature type="region of interest" description="Disordered" evidence="10">
    <location>
        <begin position="1"/>
        <end position="29"/>
    </location>
</feature>
<reference evidence="14" key="1">
    <citation type="submission" date="2025-08" db="UniProtKB">
        <authorList>
            <consortium name="Ensembl"/>
        </authorList>
    </citation>
    <scope>IDENTIFICATION</scope>
</reference>
<name>A0A8C9LEN3_PAVCR</name>
<dbReference type="InterPro" id="IPR009075">
    <property type="entry name" value="AcylCo_DH/oxidase_C"/>
</dbReference>
<keyword evidence="7 9" id="KW-0560">Oxidoreductase</keyword>
<dbReference type="GO" id="GO:0005759">
    <property type="term" value="C:mitochondrial matrix"/>
    <property type="evidence" value="ECO:0007669"/>
    <property type="project" value="UniProtKB-SubCell"/>
</dbReference>
<dbReference type="InterPro" id="IPR052033">
    <property type="entry name" value="Glutaryl-CoA_DH_mitochondrial"/>
</dbReference>
<feature type="domain" description="Acyl-CoA oxidase/dehydrogenase middle" evidence="12">
    <location>
        <begin position="138"/>
        <end position="232"/>
    </location>
</feature>
<dbReference type="GO" id="GO:0050660">
    <property type="term" value="F:flavin adenine dinucleotide binding"/>
    <property type="evidence" value="ECO:0007669"/>
    <property type="project" value="InterPro"/>
</dbReference>
<keyword evidence="4 9" id="KW-0285">Flavoprotein</keyword>
<reference evidence="14" key="2">
    <citation type="submission" date="2025-09" db="UniProtKB">
        <authorList>
            <consortium name="Ensembl"/>
        </authorList>
    </citation>
    <scope>IDENTIFICATION</scope>
</reference>
<dbReference type="Proteomes" id="UP000694428">
    <property type="component" value="Unplaced"/>
</dbReference>
<dbReference type="GO" id="GO:0004361">
    <property type="term" value="F:glutaryl-CoA dehydrogenase activity"/>
    <property type="evidence" value="ECO:0007669"/>
    <property type="project" value="TreeGrafter"/>
</dbReference>
<sequence>MTPLSAPLIPPPANMGGSNGGSPLPRGGPHCLPPFPPLISASFTSSCAPTPKVFDREIVNEMGALGLLGPTIQGYGCAGTTSVGYGLVTRELERVDSSYRSVLSVQSSLVMHPILAFGTPAQRERFLPALARGEMLGCFGLTEPNHGSDPGSMETRARYDRATKSYRLRGTKTWITNAPVAELCVVWAVCEEDQQIRGFLLERGMAGLSTPKIEGKFSLRASATGMIVMDDVEVPEENVLPSARGLGGPFSCLTHARYGIAWGALGAAEACLETARQYTLDRKQFGVPLARNQLVQKKLADMVTEIALGLHACLRLGRLKDEAGAGAPRAAASPQHLLSPPLGTTANSVGITRLKASGRPHRPSQHSPHLQLQAVAEAAHHGVVLLAAVVQSVYQSLRPLPQIPHAGVQGGKVAGRLSVQHRCARCLHPEPKHSPVSPPSTGDRRGRWTRGRLWR</sequence>
<evidence type="ECO:0000256" key="6">
    <source>
        <dbReference type="ARBA" id="ARBA00022946"/>
    </source>
</evidence>
<feature type="domain" description="Acyl-CoA dehydrogenase/oxidase N-terminal" evidence="13">
    <location>
        <begin position="53"/>
        <end position="134"/>
    </location>
</feature>
<evidence type="ECO:0000256" key="3">
    <source>
        <dbReference type="ARBA" id="ARBA00009347"/>
    </source>
</evidence>
<dbReference type="InterPro" id="IPR006091">
    <property type="entry name" value="Acyl-CoA_Oxase/DH_mid-dom"/>
</dbReference>
<dbReference type="Pfam" id="PF00441">
    <property type="entry name" value="Acyl-CoA_dh_1"/>
    <property type="match status" value="1"/>
</dbReference>
<dbReference type="InterPro" id="IPR046373">
    <property type="entry name" value="Acyl-CoA_Oxase/DH_mid-dom_sf"/>
</dbReference>
<evidence type="ECO:0000256" key="2">
    <source>
        <dbReference type="ARBA" id="ARBA00004305"/>
    </source>
</evidence>